<dbReference type="AlphaFoldDB" id="A0A7V4THB7"/>
<gene>
    <name evidence="2" type="ORF">ENW11_08630</name>
</gene>
<evidence type="ECO:0000313" key="2">
    <source>
        <dbReference type="EMBL" id="HGY39855.1"/>
    </source>
</evidence>
<sequence length="219" mass="23635">MKKYVWLLIAAAFAVAVLAMVGCKPAETPTTSPSPTAPVPTPDTQCPAIKSVVVRNVYEDAYDRNVVKKDGSFTITITFDEDVAGDWSCILDENAWTVKVVNPTRQGTGFKDGVGAIVKDVDKEAKNKIVITATITEVHNTVYEVYGLLCSEDDAAQYVKSLKLEDYQEPTLADTVTFKLKSTCKVYDQLGIPCCGLEGEACCAPVCEPVTIPSGCPLQ</sequence>
<reference evidence="2" key="1">
    <citation type="journal article" date="2020" name="mSystems">
        <title>Genome- and Community-Level Interaction Insights into Carbon Utilization and Element Cycling Functions of Hydrothermarchaeota in Hydrothermal Sediment.</title>
        <authorList>
            <person name="Zhou Z."/>
            <person name="Liu Y."/>
            <person name="Xu W."/>
            <person name="Pan J."/>
            <person name="Luo Z.H."/>
            <person name="Li M."/>
        </authorList>
    </citation>
    <scope>NUCLEOTIDE SEQUENCE [LARGE SCALE GENOMIC DNA]</scope>
    <source>
        <strain evidence="2">SpSt-82</strain>
    </source>
</reference>
<name>A0A7V4THB7_9BACT</name>
<dbReference type="PROSITE" id="PS51257">
    <property type="entry name" value="PROKAR_LIPOPROTEIN"/>
    <property type="match status" value="1"/>
</dbReference>
<keyword evidence="1" id="KW-0732">Signal</keyword>
<organism evidence="2">
    <name type="scientific">Candidatus Caldatribacterium saccharofermentans</name>
    <dbReference type="NCBI Taxonomy" id="1454753"/>
    <lineage>
        <taxon>Bacteria</taxon>
        <taxon>Pseudomonadati</taxon>
        <taxon>Atribacterota</taxon>
        <taxon>Atribacteria</taxon>
        <taxon>Atribacterales</taxon>
        <taxon>Candidatus Caldatribacteriaceae</taxon>
        <taxon>Candidatus Caldatribacterium</taxon>
    </lineage>
</organism>
<feature type="chain" id="PRO_5030807428" evidence="1">
    <location>
        <begin position="20"/>
        <end position="219"/>
    </location>
</feature>
<accession>A0A7V4THB7</accession>
<evidence type="ECO:0000256" key="1">
    <source>
        <dbReference type="SAM" id="SignalP"/>
    </source>
</evidence>
<protein>
    <submittedName>
        <fullName evidence="2">Uncharacterized protein</fullName>
    </submittedName>
</protein>
<proteinExistence type="predicted"/>
<feature type="signal peptide" evidence="1">
    <location>
        <begin position="1"/>
        <end position="19"/>
    </location>
</feature>
<comment type="caution">
    <text evidence="2">The sequence shown here is derived from an EMBL/GenBank/DDBJ whole genome shotgun (WGS) entry which is preliminary data.</text>
</comment>
<dbReference type="EMBL" id="DTIY01000065">
    <property type="protein sequence ID" value="HGY39855.1"/>
    <property type="molecule type" value="Genomic_DNA"/>
</dbReference>